<dbReference type="Pfam" id="PF03358">
    <property type="entry name" value="FMN_red"/>
    <property type="match status" value="1"/>
</dbReference>
<dbReference type="Gene3D" id="3.40.50.360">
    <property type="match status" value="1"/>
</dbReference>
<reference evidence="7 8" key="1">
    <citation type="submission" date="2014-07" db="EMBL/GenBank/DDBJ databases">
        <title>Methanogenic archaea and the global carbon cycle.</title>
        <authorList>
            <person name="Henriksen J.R."/>
            <person name="Luke J."/>
            <person name="Reinhart S."/>
            <person name="Benedict M.N."/>
            <person name="Youngblut N.D."/>
            <person name="Metcalf M.E."/>
            <person name="Whitaker R.J."/>
            <person name="Metcalf W.W."/>
        </authorList>
    </citation>
    <scope>NUCLEOTIDE SEQUENCE [LARGE SCALE GENOMIC DNA]</scope>
    <source>
        <strain evidence="7 8">Z-761</strain>
    </source>
</reference>
<dbReference type="EMBL" id="CP009520">
    <property type="protein sequence ID" value="AKB44601.1"/>
    <property type="molecule type" value="Genomic_DNA"/>
</dbReference>
<dbReference type="SUPFAM" id="SSF52218">
    <property type="entry name" value="Flavoproteins"/>
    <property type="match status" value="1"/>
</dbReference>
<keyword evidence="3" id="KW-0285">Flavoprotein</keyword>
<dbReference type="PANTHER" id="PTHR43278:SF4">
    <property type="entry name" value="NAD(P)H-DEPENDENT FMN-CONTAINING OXIDOREDUCTASE YWQN-RELATED"/>
    <property type="match status" value="1"/>
</dbReference>
<dbReference type="GO" id="GO:0016491">
    <property type="term" value="F:oxidoreductase activity"/>
    <property type="evidence" value="ECO:0007669"/>
    <property type="project" value="InterPro"/>
</dbReference>
<sequence>MKVIGINGSPRKDGNTAILIQTVFEELTKEGIETELIQLSGKNIEGCKACWACHKNKNKQCVITDDFFNECFAKMLASDGIILGSPVYSAGVTSQMKALIDRASIVLAGNRGLLKHKVGASVVAARRGGAISAFDTLNNFLYSKEMFLVGSSYWNMAYGNAIGEVEQDQEGIDNMKNLGQNMAWILKKIHNS</sequence>
<feature type="domain" description="NADPH-dependent FMN reductase-like" evidence="6">
    <location>
        <begin position="1"/>
        <end position="159"/>
    </location>
</feature>
<dbReference type="Proteomes" id="UP000033096">
    <property type="component" value="Chromosome"/>
</dbReference>
<protein>
    <submittedName>
        <fullName evidence="7">Iron-sulfur flavoprotein</fullName>
    </submittedName>
</protein>
<gene>
    <name evidence="7" type="ORF">MSVAZ_2332</name>
</gene>
<evidence type="ECO:0000256" key="5">
    <source>
        <dbReference type="ARBA" id="ARBA00038292"/>
    </source>
</evidence>
<dbReference type="PATRIC" id="fig|1434123.4.peg.2849"/>
<dbReference type="RefSeq" id="WP_048121389.1">
    <property type="nucleotide sequence ID" value="NZ_CP009520.1"/>
</dbReference>
<dbReference type="HOGENOM" id="CLU_050993_3_3_2"/>
<organism evidence="7 8">
    <name type="scientific">Methanosarcina vacuolata Z-761</name>
    <dbReference type="NCBI Taxonomy" id="1434123"/>
    <lineage>
        <taxon>Archaea</taxon>
        <taxon>Methanobacteriati</taxon>
        <taxon>Methanobacteriota</taxon>
        <taxon>Stenosarchaea group</taxon>
        <taxon>Methanomicrobia</taxon>
        <taxon>Methanosarcinales</taxon>
        <taxon>Methanosarcinaceae</taxon>
        <taxon>Methanosarcina</taxon>
    </lineage>
</organism>
<keyword evidence="4" id="KW-0288">FMN</keyword>
<proteinExistence type="inferred from homology"/>
<keyword evidence="8" id="KW-1185">Reference proteome</keyword>
<dbReference type="GeneID" id="24810817"/>
<dbReference type="KEGG" id="mvc:MSVAZ_2332"/>
<evidence type="ECO:0000313" key="7">
    <source>
        <dbReference type="EMBL" id="AKB44601.1"/>
    </source>
</evidence>
<comment type="cofactor">
    <cofactor evidence="1">
        <name>FMN</name>
        <dbReference type="ChEBI" id="CHEBI:58210"/>
    </cofactor>
</comment>
<dbReference type="InterPro" id="IPR005025">
    <property type="entry name" value="FMN_Rdtase-like_dom"/>
</dbReference>
<name>A0A0E3LHN9_9EURY</name>
<evidence type="ECO:0000313" key="8">
    <source>
        <dbReference type="Proteomes" id="UP000033096"/>
    </source>
</evidence>
<evidence type="ECO:0000256" key="2">
    <source>
        <dbReference type="ARBA" id="ARBA00001966"/>
    </source>
</evidence>
<dbReference type="PANTHER" id="PTHR43278">
    <property type="entry name" value="NAD(P)H-DEPENDENT FMN-CONTAINING OXIDOREDUCTASE YWQN-RELATED"/>
    <property type="match status" value="1"/>
</dbReference>
<dbReference type="STRING" id="1434123.MSVAZ_2332"/>
<evidence type="ECO:0000256" key="1">
    <source>
        <dbReference type="ARBA" id="ARBA00001917"/>
    </source>
</evidence>
<comment type="similarity">
    <text evidence="5">Belongs to the SsuE family. Isf subfamily.</text>
</comment>
<comment type="cofactor">
    <cofactor evidence="2">
        <name>[4Fe-4S] cluster</name>
        <dbReference type="ChEBI" id="CHEBI:49883"/>
    </cofactor>
</comment>
<accession>A0A0E3LHN9</accession>
<dbReference type="AlphaFoldDB" id="A0A0E3LHN9"/>
<evidence type="ECO:0000259" key="6">
    <source>
        <dbReference type="Pfam" id="PF03358"/>
    </source>
</evidence>
<dbReference type="InterPro" id="IPR029039">
    <property type="entry name" value="Flavoprotein-like_sf"/>
</dbReference>
<dbReference type="InterPro" id="IPR051796">
    <property type="entry name" value="ISF_SsuE-like"/>
</dbReference>
<evidence type="ECO:0000256" key="3">
    <source>
        <dbReference type="ARBA" id="ARBA00022630"/>
    </source>
</evidence>
<evidence type="ECO:0000256" key="4">
    <source>
        <dbReference type="ARBA" id="ARBA00022643"/>
    </source>
</evidence>